<dbReference type="AlphaFoldDB" id="I1DVY4"/>
<dbReference type="Proteomes" id="UP000004374">
    <property type="component" value="Unassembled WGS sequence"/>
</dbReference>
<organism evidence="1 2">
    <name type="scientific">Rheinheimera nanhaiensis E407-8</name>
    <dbReference type="NCBI Taxonomy" id="562729"/>
    <lineage>
        <taxon>Bacteria</taxon>
        <taxon>Pseudomonadati</taxon>
        <taxon>Pseudomonadota</taxon>
        <taxon>Gammaproteobacteria</taxon>
        <taxon>Chromatiales</taxon>
        <taxon>Chromatiaceae</taxon>
        <taxon>Rheinheimera</taxon>
    </lineage>
</organism>
<evidence type="ECO:0000313" key="1">
    <source>
        <dbReference type="EMBL" id="GAB58212.1"/>
    </source>
</evidence>
<gene>
    <name evidence="1" type="ORF">RNAN_1183</name>
</gene>
<reference evidence="1 2" key="1">
    <citation type="journal article" date="2012" name="J. Bacteriol.">
        <title>Genome Sequence of the Protease-Producing Bacterium Rheinheimera nanhaiensis E407-8T, Isolated from Deep-Sea Sediment of the South China Sea.</title>
        <authorList>
            <person name="Zhang X.-Y."/>
            <person name="Zhang Y.-J."/>
            <person name="Qin Q.-L."/>
            <person name="Xie B.-B."/>
            <person name="Chen X.-L."/>
            <person name="Zhou B.-C."/>
            <person name="Zhang Y.-Z."/>
        </authorList>
    </citation>
    <scope>NUCLEOTIDE SEQUENCE [LARGE SCALE GENOMIC DNA]</scope>
    <source>
        <strain evidence="1 2">E407-8</strain>
    </source>
</reference>
<keyword evidence="2" id="KW-1185">Reference proteome</keyword>
<name>I1DVY4_9GAMM</name>
<protein>
    <submittedName>
        <fullName evidence="1">Uncharacterized protein</fullName>
    </submittedName>
</protein>
<comment type="caution">
    <text evidence="1">The sequence shown here is derived from an EMBL/GenBank/DDBJ whole genome shotgun (WGS) entry which is preliminary data.</text>
</comment>
<evidence type="ECO:0000313" key="2">
    <source>
        <dbReference type="Proteomes" id="UP000004374"/>
    </source>
</evidence>
<accession>I1DVY4</accession>
<dbReference type="EMBL" id="BAFK01000005">
    <property type="protein sequence ID" value="GAB58212.1"/>
    <property type="molecule type" value="Genomic_DNA"/>
</dbReference>
<sequence length="41" mass="4565">MIYTPANLPLHQMFALAGTAMNNAAATQQHFMKFSSIVFSY</sequence>
<proteinExistence type="predicted"/>